<feature type="coiled-coil region" evidence="1">
    <location>
        <begin position="476"/>
        <end position="510"/>
    </location>
</feature>
<dbReference type="InterPro" id="IPR015320">
    <property type="entry name" value="TopoVI_B_transducer"/>
</dbReference>
<sequence length="1114" mass="128467">MRKRTQLVGFEFGYWKHVQYTAEFIDNALDAIESFQWREIRKTDSKFRFSLDQELFLEKLSILEAAKEEKKTQTLDSEAKHTLMQELGIESAELEEQEIKEPEIKEEESGEISNEAELEVEEEVRRIIDDMEEIIKPVENIIDLEPIVIVRIREYEAPSFLTSELSQKNVMSFIFEIFDNGTGMSRIDLRKFGKYLASSKSLELKQTRGSQGFGSPSAFSDAQNTTGKPIVAVSKTIETVYATVSEFFTTSKNEKKYLIHPTDIDSPFLHGTYIKLNYLNVKYIRGYVEKYVEETAFMNPHITVIYIDPYGKERIYRRLASSFPKEPKYAKPHPSSVNIGDLQDLIAKSEHRTISSFLKENFVRISSKTSHQIIEIAERDLQDKLNLLILKEGFVSIVQKKTQDLYFLKYEKRIFGRSTKPRDKLIIYRADSEELREKYGDIISKYIKNNKDQEKRYKDIQKFNIQIDKAETISKKKSIEKEKKKIQSDIEKIKNEKENIKLELNVLFKASQTGLTELKKLKNRNDFEDLINEVQVSKVSPADLTKAQFDSLFLAFKSIKYMAPPTDTAIPVGDSILENTLIKEIGLKISDSVDDFDTPLERISQTEEIIKKTNQNIINKKYSGANSDLNSILVDSKDIINLSSEILRNVNILENRLDPQQVKQSIDDILTITGSESKESYSGVFEYFTDTYTKDDDFVAAETRNPTSGKGLAYVVEAVIAYSKVLETPKRSRDVLSRFVNRTPKLRDSADCAITKAVQSVNWKNYHLEVYDNGLPKGPIKLLVNVSGPFVHLMFKSQSKNALADDDELIKEMKFCLEAIGRRLRVYINRRANIYKNEKRASLIERYIPKFAESVYNIASNGESKFKSIVNMKEIIDLMKGAIGKKSVPIVPQQVISKEPETKLTEIVKEDKMEKEISIQAKEVVKKEKPVKDDFTVPKIVSQKDIFSKSTYLNWTIKELKDYCEEKNIPITLKLRKDDIIEKILTSHVPKEVAEISKIKIHKKPEKKEKILATPTIVKLKQSKISFKKPPIESKSKPPLLKPKPVQSTLPIITTQGIMKVLSNEMQTIKHLIFKLKIKDMMDARYLQLKLKELERKGQVIVELRMGRKHWKLK</sequence>
<dbReference type="InterPro" id="IPR020568">
    <property type="entry name" value="Ribosomal_Su5_D2-typ_SF"/>
</dbReference>
<feature type="domain" description="DNA topoisomerase VI subunit B transducer" evidence="2">
    <location>
        <begin position="696"/>
        <end position="839"/>
    </location>
</feature>
<dbReference type="PANTHER" id="PTHR48444:SF1">
    <property type="entry name" value="DNA TOPOISOMERASE 6 SUBUNIT B"/>
    <property type="match status" value="1"/>
</dbReference>
<dbReference type="SUPFAM" id="SSF54211">
    <property type="entry name" value="Ribosomal protein S5 domain 2-like"/>
    <property type="match status" value="1"/>
</dbReference>
<evidence type="ECO:0000256" key="1">
    <source>
        <dbReference type="SAM" id="Coils"/>
    </source>
</evidence>
<proteinExistence type="predicted"/>
<dbReference type="GO" id="GO:0003677">
    <property type="term" value="F:DNA binding"/>
    <property type="evidence" value="ECO:0007669"/>
    <property type="project" value="InterPro"/>
</dbReference>
<dbReference type="Pfam" id="PF09239">
    <property type="entry name" value="Topo-VIb_trans"/>
    <property type="match status" value="1"/>
</dbReference>
<dbReference type="Gene3D" id="3.30.230.10">
    <property type="match status" value="1"/>
</dbReference>
<dbReference type="PANTHER" id="PTHR48444">
    <property type="entry name" value="DNA TOPOISOMERASE 6 SUBUNIT B"/>
    <property type="match status" value="1"/>
</dbReference>
<comment type="caution">
    <text evidence="3">The sequence shown here is derived from an EMBL/GenBank/DDBJ whole genome shotgun (WGS) entry which is preliminary data.</text>
</comment>
<dbReference type="Gene3D" id="1.10.8.50">
    <property type="match status" value="1"/>
</dbReference>
<dbReference type="GO" id="GO:0006265">
    <property type="term" value="P:DNA topological change"/>
    <property type="evidence" value="ECO:0007669"/>
    <property type="project" value="InterPro"/>
</dbReference>
<evidence type="ECO:0000313" key="3">
    <source>
        <dbReference type="EMBL" id="KKN52843.1"/>
    </source>
</evidence>
<gene>
    <name evidence="3" type="ORF">LCGC14_0608400</name>
</gene>
<dbReference type="GO" id="GO:0003918">
    <property type="term" value="F:DNA topoisomerase type II (double strand cut, ATP-hydrolyzing) activity"/>
    <property type="evidence" value="ECO:0007669"/>
    <property type="project" value="InterPro"/>
</dbReference>
<dbReference type="AlphaFoldDB" id="A0A0F9UGX7"/>
<dbReference type="InterPro" id="IPR014721">
    <property type="entry name" value="Ribsml_uS5_D2-typ_fold_subgr"/>
</dbReference>
<reference evidence="3" key="1">
    <citation type="journal article" date="2015" name="Nature">
        <title>Complex archaea that bridge the gap between prokaryotes and eukaryotes.</title>
        <authorList>
            <person name="Spang A."/>
            <person name="Saw J.H."/>
            <person name="Jorgensen S.L."/>
            <person name="Zaremba-Niedzwiedzka K."/>
            <person name="Martijn J."/>
            <person name="Lind A.E."/>
            <person name="van Eijk R."/>
            <person name="Schleper C."/>
            <person name="Guy L."/>
            <person name="Ettema T.J."/>
        </authorList>
    </citation>
    <scope>NUCLEOTIDE SEQUENCE</scope>
</reference>
<organism evidence="3">
    <name type="scientific">marine sediment metagenome</name>
    <dbReference type="NCBI Taxonomy" id="412755"/>
    <lineage>
        <taxon>unclassified sequences</taxon>
        <taxon>metagenomes</taxon>
        <taxon>ecological metagenomes</taxon>
    </lineage>
</organism>
<protein>
    <recommendedName>
        <fullName evidence="2">DNA topoisomerase VI subunit B transducer domain-containing protein</fullName>
    </recommendedName>
</protein>
<evidence type="ECO:0000259" key="2">
    <source>
        <dbReference type="Pfam" id="PF09239"/>
    </source>
</evidence>
<name>A0A0F9UGX7_9ZZZZ</name>
<dbReference type="SUPFAM" id="SSF55874">
    <property type="entry name" value="ATPase domain of HSP90 chaperone/DNA topoisomerase II/histidine kinase"/>
    <property type="match status" value="1"/>
</dbReference>
<dbReference type="InterPro" id="IPR036890">
    <property type="entry name" value="HATPase_C_sf"/>
</dbReference>
<dbReference type="NCBIfam" id="NF003218">
    <property type="entry name" value="PRK04184.1"/>
    <property type="match status" value="1"/>
</dbReference>
<dbReference type="EMBL" id="LAZR01001002">
    <property type="protein sequence ID" value="KKN52843.1"/>
    <property type="molecule type" value="Genomic_DNA"/>
</dbReference>
<dbReference type="Gene3D" id="3.30.565.10">
    <property type="entry name" value="Histidine kinase-like ATPase, C-terminal domain"/>
    <property type="match status" value="1"/>
</dbReference>
<accession>A0A0F9UGX7</accession>
<keyword evidence="1" id="KW-0175">Coiled coil</keyword>